<keyword evidence="11 12" id="KW-0449">Lipoprotein</keyword>
<reference evidence="14 15" key="1">
    <citation type="journal article" date="2021" name="Sci. Rep.">
        <title>The distribution of antibiotic resistance genes in chicken gut microbiota commensals.</title>
        <authorList>
            <person name="Juricova H."/>
            <person name="Matiasovicova J."/>
            <person name="Kubasova T."/>
            <person name="Cejkova D."/>
            <person name="Rychlik I."/>
        </authorList>
    </citation>
    <scope>NUCLEOTIDE SEQUENCE [LARGE SCALE GENOMIC DNA]</scope>
    <source>
        <strain evidence="14 15">An810</strain>
    </source>
</reference>
<evidence type="ECO:0000256" key="5">
    <source>
        <dbReference type="ARBA" id="ARBA00022448"/>
    </source>
</evidence>
<protein>
    <recommendedName>
        <fullName evidence="12">Phosphate-binding protein</fullName>
    </recommendedName>
</protein>
<dbReference type="InterPro" id="IPR024370">
    <property type="entry name" value="PBP_domain"/>
</dbReference>
<dbReference type="InterPro" id="IPR050811">
    <property type="entry name" value="Phosphate_ABC_transporter"/>
</dbReference>
<keyword evidence="15" id="KW-1185">Reference proteome</keyword>
<comment type="subcellular location">
    <subcellularLocation>
        <location evidence="2 12">Cell membrane</location>
        <topology evidence="2 12">Lipid-anchor</topology>
    </subcellularLocation>
</comment>
<dbReference type="SUPFAM" id="SSF53850">
    <property type="entry name" value="Periplasmic binding protein-like II"/>
    <property type="match status" value="1"/>
</dbReference>
<organism evidence="14 15">
    <name type="scientific">Limosilactobacillus alvi</name>
    <dbReference type="NCBI Taxonomy" id="990412"/>
    <lineage>
        <taxon>Bacteria</taxon>
        <taxon>Bacillati</taxon>
        <taxon>Bacillota</taxon>
        <taxon>Bacilli</taxon>
        <taxon>Lactobacillales</taxon>
        <taxon>Lactobacillaceae</taxon>
        <taxon>Limosilactobacillus</taxon>
    </lineage>
</organism>
<keyword evidence="10 12" id="KW-0564">Palmitate</keyword>
<evidence type="ECO:0000256" key="9">
    <source>
        <dbReference type="ARBA" id="ARBA00023136"/>
    </source>
</evidence>
<proteinExistence type="inferred from homology"/>
<evidence type="ECO:0000313" key="14">
    <source>
        <dbReference type="EMBL" id="MBM6754739.1"/>
    </source>
</evidence>
<dbReference type="Proteomes" id="UP000776629">
    <property type="component" value="Unassembled WGS sequence"/>
</dbReference>
<evidence type="ECO:0000256" key="1">
    <source>
        <dbReference type="ARBA" id="ARBA00002841"/>
    </source>
</evidence>
<evidence type="ECO:0000256" key="7">
    <source>
        <dbReference type="ARBA" id="ARBA00022592"/>
    </source>
</evidence>
<dbReference type="CDD" id="cd13653">
    <property type="entry name" value="PBP2_phosphate_like_1"/>
    <property type="match status" value="1"/>
</dbReference>
<feature type="domain" description="PBP" evidence="13">
    <location>
        <begin position="30"/>
        <end position="258"/>
    </location>
</feature>
<keyword evidence="8" id="KW-0732">Signal</keyword>
<evidence type="ECO:0000259" key="13">
    <source>
        <dbReference type="Pfam" id="PF12849"/>
    </source>
</evidence>
<comment type="function">
    <text evidence="12">Involved in the system for phosphate transport across the cytoplasmic membrane.</text>
</comment>
<sequence>MKKIIAFVLCTLGIALVWGAWEAHTSGQLKQTKITNVGSTALQPLTEAAVPGFLKKNSQISLTVQGGGSGTGISQVQAGAVDIGSSDVFAEQKAGVQAGQLKDHIIAVSGIVPIVNPNLPVRNLTSQQLRDIFTGRIKNWQVVGGPDLAITVINRAEGSGTRVAFEQVILKGRPAMVTQEQDSNGTVKQIVANTPGAISYVSLPYVNQSVKTIKLNGITANSKNIITNKWPLWSYEHMYTQKHAKKEANQFITYMQSPVIQKKLIKKAHYVSVHDMEVQRDANGKVTPMKGEN</sequence>
<dbReference type="PANTHER" id="PTHR30570:SF4">
    <property type="entry name" value="PHOSPHATE-BINDING PROTEIN PSTS 1"/>
    <property type="match status" value="1"/>
</dbReference>
<gene>
    <name evidence="14" type="ORF">H5993_08215</name>
</gene>
<comment type="function">
    <text evidence="1">Part of the ABC transporter complex PstSACB involved in phosphate import.</text>
</comment>
<evidence type="ECO:0000256" key="2">
    <source>
        <dbReference type="ARBA" id="ARBA00004193"/>
    </source>
</evidence>
<comment type="similarity">
    <text evidence="3 12">Belongs to the PstS family.</text>
</comment>
<comment type="subunit">
    <text evidence="4 12">The complex is composed of two ATP-binding proteins (PstB), two transmembrane proteins (PstC and PstA) and a solute-binding protein (PstS).</text>
</comment>
<evidence type="ECO:0000256" key="3">
    <source>
        <dbReference type="ARBA" id="ARBA00008725"/>
    </source>
</evidence>
<evidence type="ECO:0000256" key="10">
    <source>
        <dbReference type="ARBA" id="ARBA00023139"/>
    </source>
</evidence>
<evidence type="ECO:0000256" key="12">
    <source>
        <dbReference type="RuleBase" id="RU367119"/>
    </source>
</evidence>
<evidence type="ECO:0000256" key="4">
    <source>
        <dbReference type="ARBA" id="ARBA00011529"/>
    </source>
</evidence>
<keyword evidence="5 12" id="KW-0813">Transport</keyword>
<dbReference type="RefSeq" id="WP_204776984.1">
    <property type="nucleotide sequence ID" value="NZ_JACJJQ010000047.1"/>
</dbReference>
<dbReference type="EMBL" id="JACJJQ010000047">
    <property type="protein sequence ID" value="MBM6754739.1"/>
    <property type="molecule type" value="Genomic_DNA"/>
</dbReference>
<dbReference type="PANTHER" id="PTHR30570">
    <property type="entry name" value="PERIPLASMIC PHOSPHATE BINDING COMPONENT OF PHOSPHATE ABC TRANSPORTER"/>
    <property type="match status" value="1"/>
</dbReference>
<evidence type="ECO:0000256" key="11">
    <source>
        <dbReference type="ARBA" id="ARBA00023288"/>
    </source>
</evidence>
<comment type="caution">
    <text evidence="14">The sequence shown here is derived from an EMBL/GenBank/DDBJ whole genome shotgun (WGS) entry which is preliminary data.</text>
</comment>
<accession>A0ABS2EQD6</accession>
<keyword evidence="9" id="KW-0472">Membrane</keyword>
<evidence type="ECO:0000256" key="8">
    <source>
        <dbReference type="ARBA" id="ARBA00022729"/>
    </source>
</evidence>
<keyword evidence="7 12" id="KW-0592">Phosphate transport</keyword>
<dbReference type="Pfam" id="PF12849">
    <property type="entry name" value="PBP_like_2"/>
    <property type="match status" value="1"/>
</dbReference>
<evidence type="ECO:0000313" key="15">
    <source>
        <dbReference type="Proteomes" id="UP000776629"/>
    </source>
</evidence>
<dbReference type="InterPro" id="IPR011862">
    <property type="entry name" value="Phos-bd"/>
</dbReference>
<dbReference type="NCBIfam" id="TIGR02136">
    <property type="entry name" value="ptsS_2"/>
    <property type="match status" value="1"/>
</dbReference>
<name>A0ABS2EQD6_9LACO</name>
<dbReference type="Gene3D" id="3.40.190.10">
    <property type="entry name" value="Periplasmic binding protein-like II"/>
    <property type="match status" value="2"/>
</dbReference>
<keyword evidence="6 12" id="KW-1003">Cell membrane</keyword>
<evidence type="ECO:0000256" key="6">
    <source>
        <dbReference type="ARBA" id="ARBA00022475"/>
    </source>
</evidence>